<comment type="caution">
    <text evidence="1">The sequence shown here is derived from an EMBL/GenBank/DDBJ whole genome shotgun (WGS) entry which is preliminary data.</text>
</comment>
<dbReference type="Proteomes" id="UP000179807">
    <property type="component" value="Unassembled WGS sequence"/>
</dbReference>
<dbReference type="VEuPathDB" id="TrichDB:TRFO_15765"/>
<keyword evidence="2" id="KW-1185">Reference proteome</keyword>
<sequence>MDLYKPLFPHLKSPIIRTSTSDKVDDYLEFDETQQINVTNQIKIYMDINSTGISNSKSDNTENSDIKYDQIRNIFQYLLIEIPKVAKFRMIPPLFETLLQVLINYPNIFLTSVLDIFIASLKSSKDNINLINSSNFLDFLCPQNNIQIVPKILEIVWTIIKIDQLTYKTLVRDLISQILKDPPFSYASDSYRYILKVASLIPSDILNADETYKTAVTQLAIQFLHFHNFPGSPKLPKNALLLLKRHKIFNNEIINLALELARYEFNYNKLNIYSLWYISESYQCWNEETNIKMILETLIKLLHLNETYQFIELGITIFDRVIQYGFFDISPELLEFFIERIDEGDLGKFFLINLFTFLGKTTQERLCETFLILHQHIDKLIGFLNSLSEDDDQIYGMIASSLLVAIDYENENEI</sequence>
<proteinExistence type="predicted"/>
<evidence type="ECO:0000313" key="2">
    <source>
        <dbReference type="Proteomes" id="UP000179807"/>
    </source>
</evidence>
<dbReference type="RefSeq" id="XP_068367123.1">
    <property type="nucleotide sequence ID" value="XM_068498571.1"/>
</dbReference>
<dbReference type="AlphaFoldDB" id="A0A1J4KRU5"/>
<name>A0A1J4KRU5_9EUKA</name>
<protein>
    <submittedName>
        <fullName evidence="1">Uncharacterized protein</fullName>
    </submittedName>
</protein>
<reference evidence="1" key="1">
    <citation type="submission" date="2016-10" db="EMBL/GenBank/DDBJ databases">
        <authorList>
            <person name="Benchimol M."/>
            <person name="Almeida L.G."/>
            <person name="Vasconcelos A.T."/>
            <person name="Perreira-Neves A."/>
            <person name="Rosa I.A."/>
            <person name="Tasca T."/>
            <person name="Bogo M.R."/>
            <person name="de Souza W."/>
        </authorList>
    </citation>
    <scope>NUCLEOTIDE SEQUENCE [LARGE SCALE GENOMIC DNA]</scope>
    <source>
        <strain evidence="1">K</strain>
    </source>
</reference>
<dbReference type="EMBL" id="MLAK01000441">
    <property type="protein sequence ID" value="OHT13987.1"/>
    <property type="molecule type" value="Genomic_DNA"/>
</dbReference>
<dbReference type="GeneID" id="94833275"/>
<accession>A0A1J4KRU5</accession>
<gene>
    <name evidence="1" type="ORF">TRFO_15765</name>
</gene>
<organism evidence="1 2">
    <name type="scientific">Tritrichomonas foetus</name>
    <dbReference type="NCBI Taxonomy" id="1144522"/>
    <lineage>
        <taxon>Eukaryota</taxon>
        <taxon>Metamonada</taxon>
        <taxon>Parabasalia</taxon>
        <taxon>Tritrichomonadida</taxon>
        <taxon>Tritrichomonadidae</taxon>
        <taxon>Tritrichomonas</taxon>
    </lineage>
</organism>
<evidence type="ECO:0000313" key="1">
    <source>
        <dbReference type="EMBL" id="OHT13987.1"/>
    </source>
</evidence>